<organism evidence="1 2">
    <name type="scientific">Fonsecaea erecta</name>
    <dbReference type="NCBI Taxonomy" id="1367422"/>
    <lineage>
        <taxon>Eukaryota</taxon>
        <taxon>Fungi</taxon>
        <taxon>Dikarya</taxon>
        <taxon>Ascomycota</taxon>
        <taxon>Pezizomycotina</taxon>
        <taxon>Eurotiomycetes</taxon>
        <taxon>Chaetothyriomycetidae</taxon>
        <taxon>Chaetothyriales</taxon>
        <taxon>Herpotrichiellaceae</taxon>
        <taxon>Fonsecaea</taxon>
    </lineage>
</organism>
<reference evidence="1 2" key="1">
    <citation type="submission" date="2016-04" db="EMBL/GenBank/DDBJ databases">
        <title>Draft genome of Fonsecaea erecta CBS 125763.</title>
        <authorList>
            <person name="Weiss V.A."/>
            <person name="Vicente V.A."/>
            <person name="Raittz R.T."/>
            <person name="Moreno L.F."/>
            <person name="De Souza E.M."/>
            <person name="Pedrosa F.O."/>
            <person name="Steffens M.B."/>
            <person name="Faoro H."/>
            <person name="Tadra-Sfeir M.Z."/>
            <person name="Najafzadeh M.J."/>
            <person name="Felipe M.S."/>
            <person name="Teixeira M."/>
            <person name="Sun J."/>
            <person name="Xi L."/>
            <person name="Gomes R."/>
            <person name="De Azevedo C.M."/>
            <person name="Salgado C.G."/>
            <person name="Da Silva M.B."/>
            <person name="Nascimento M.F."/>
            <person name="Queiroz-Telles F."/>
            <person name="Attili D.S."/>
            <person name="Gorbushina A."/>
        </authorList>
    </citation>
    <scope>NUCLEOTIDE SEQUENCE [LARGE SCALE GENOMIC DNA]</scope>
    <source>
        <strain evidence="1 2">CBS 125763</strain>
    </source>
</reference>
<accession>A0A178Z2Y1</accession>
<protein>
    <submittedName>
        <fullName evidence="1">Uncharacterized protein</fullName>
    </submittedName>
</protein>
<dbReference type="Proteomes" id="UP000078343">
    <property type="component" value="Unassembled WGS sequence"/>
</dbReference>
<dbReference type="EMBL" id="LVYI01000015">
    <property type="protein sequence ID" value="OAP54132.1"/>
    <property type="molecule type" value="Genomic_DNA"/>
</dbReference>
<dbReference type="AlphaFoldDB" id="A0A178Z2Y1"/>
<evidence type="ECO:0000313" key="1">
    <source>
        <dbReference type="EMBL" id="OAP54132.1"/>
    </source>
</evidence>
<dbReference type="RefSeq" id="XP_018687499.1">
    <property type="nucleotide sequence ID" value="XM_018843172.1"/>
</dbReference>
<sequence>MTAPRPQQPAENDTKLPEYKSLSLQDASFENVIQQLPASLPADWGPYNRSQQRLILFSDGERLMVRVTDAEWITSLTASDSTYRNQFEGPQHEFRLEEMVMLMYHCMGRQGFTNTEGFRVWKELKVALLLWALSCREYSMIEHYRLIYPIACIGERVAVLNASTLVTQVTGYLCRWVLLKEGEWQGDISVDGKMQSFKFGTTPSRSPDRLSFEGEIGRLHQALTDTAVWDRYLEMDDGDRVRVVTSSGGPWQMHQSSDGGTMYFCHELEEMSGT</sequence>
<dbReference type="GeneID" id="30015835"/>
<proteinExistence type="predicted"/>
<comment type="caution">
    <text evidence="1">The sequence shown here is derived from an EMBL/GenBank/DDBJ whole genome shotgun (WGS) entry which is preliminary data.</text>
</comment>
<keyword evidence="2" id="KW-1185">Reference proteome</keyword>
<gene>
    <name evidence="1" type="ORF">AYL99_11667</name>
</gene>
<name>A0A178Z2Y1_9EURO</name>
<evidence type="ECO:0000313" key="2">
    <source>
        <dbReference type="Proteomes" id="UP000078343"/>
    </source>
</evidence>